<evidence type="ECO:0000313" key="6">
    <source>
        <dbReference type="Proteomes" id="UP000004691"/>
    </source>
</evidence>
<dbReference type="InterPro" id="IPR027417">
    <property type="entry name" value="P-loop_NTPase"/>
</dbReference>
<proteinExistence type="predicted"/>
<dbReference type="GO" id="GO:0016887">
    <property type="term" value="F:ATP hydrolysis activity"/>
    <property type="evidence" value="ECO:0007669"/>
    <property type="project" value="InterPro"/>
</dbReference>
<keyword evidence="3" id="KW-0067">ATP-binding</keyword>
<evidence type="ECO:0000256" key="2">
    <source>
        <dbReference type="ARBA" id="ARBA00022741"/>
    </source>
</evidence>
<dbReference type="SMART" id="SM00382">
    <property type="entry name" value="AAA"/>
    <property type="match status" value="1"/>
</dbReference>
<protein>
    <submittedName>
        <fullName evidence="5">ABC-type cobalamin/Fe3+-siderophore transport system, ATPase component</fullName>
    </submittedName>
</protein>
<dbReference type="InterPro" id="IPR003439">
    <property type="entry name" value="ABC_transporter-like_ATP-bd"/>
</dbReference>
<dbReference type="EMBL" id="JH636049">
    <property type="protein sequence ID" value="EID56455.1"/>
    <property type="molecule type" value="Genomic_DNA"/>
</dbReference>
<evidence type="ECO:0000313" key="5">
    <source>
        <dbReference type="EMBL" id="EID56455.1"/>
    </source>
</evidence>
<evidence type="ECO:0000256" key="1">
    <source>
        <dbReference type="ARBA" id="ARBA00022448"/>
    </source>
</evidence>
<accession>I0V8K2</accession>
<dbReference type="Gene3D" id="3.40.50.300">
    <property type="entry name" value="P-loop containing nucleotide triphosphate hydrolases"/>
    <property type="match status" value="1"/>
</dbReference>
<keyword evidence="6" id="KW-1185">Reference proteome</keyword>
<dbReference type="InterPro" id="IPR003593">
    <property type="entry name" value="AAA+_ATPase"/>
</dbReference>
<dbReference type="eggNOG" id="COG1120">
    <property type="taxonomic scope" value="Bacteria"/>
</dbReference>
<dbReference type="PROSITE" id="PS00211">
    <property type="entry name" value="ABC_TRANSPORTER_1"/>
    <property type="match status" value="1"/>
</dbReference>
<sequence length="271" mass="29046">MRVHFDAVSVEIDGHQIVHDLNLTVPAGKVVGLVGPNRSGKSTALRCVYRALRPSNGVVWVGGDDLHTLHRREGARRVAALAQHGGSDLDFTVRELVAFGRIPHRSGNTPLAARDARLCEEAMASLDITHLAERGVLALSGGELQRVLIARALAQEPSVLVLDEPTNHLDVRHQIQLLSLVRSMGVTVLLVVHDLNLAAAGCDEIGVLDHGRLVTSGPPRDVLTPPLIREVFEVDAVVVDHPLTGAPQVLFALGTTPQSQSSRSTTRQGNT</sequence>
<dbReference type="RefSeq" id="WP_006240688.1">
    <property type="nucleotide sequence ID" value="NZ_JH636049.1"/>
</dbReference>
<keyword evidence="1" id="KW-0813">Transport</keyword>
<dbReference type="PANTHER" id="PTHR42794">
    <property type="entry name" value="HEMIN IMPORT ATP-BINDING PROTEIN HMUV"/>
    <property type="match status" value="1"/>
</dbReference>
<name>I0V8K2_9PSEU</name>
<dbReference type="OrthoDB" id="3426016at2"/>
<evidence type="ECO:0000259" key="4">
    <source>
        <dbReference type="PROSITE" id="PS50893"/>
    </source>
</evidence>
<organism evidence="5 6">
    <name type="scientific">Saccharomonospora xinjiangensis XJ-54</name>
    <dbReference type="NCBI Taxonomy" id="882086"/>
    <lineage>
        <taxon>Bacteria</taxon>
        <taxon>Bacillati</taxon>
        <taxon>Actinomycetota</taxon>
        <taxon>Actinomycetes</taxon>
        <taxon>Pseudonocardiales</taxon>
        <taxon>Pseudonocardiaceae</taxon>
        <taxon>Saccharomonospora</taxon>
    </lineage>
</organism>
<dbReference type="PROSITE" id="PS50893">
    <property type="entry name" value="ABC_TRANSPORTER_2"/>
    <property type="match status" value="1"/>
</dbReference>
<dbReference type="InterPro" id="IPR017871">
    <property type="entry name" value="ABC_transporter-like_CS"/>
</dbReference>
<feature type="domain" description="ABC transporter" evidence="4">
    <location>
        <begin position="3"/>
        <end position="235"/>
    </location>
</feature>
<dbReference type="STRING" id="882086.SacxiDRAFT_4274"/>
<dbReference type="GO" id="GO:0005524">
    <property type="term" value="F:ATP binding"/>
    <property type="evidence" value="ECO:0007669"/>
    <property type="project" value="UniProtKB-KW"/>
</dbReference>
<dbReference type="FunFam" id="3.40.50.300:FF:000134">
    <property type="entry name" value="Iron-enterobactin ABC transporter ATP-binding protein"/>
    <property type="match status" value="1"/>
</dbReference>
<dbReference type="HOGENOM" id="CLU_000604_1_11_11"/>
<dbReference type="AlphaFoldDB" id="I0V8K2"/>
<dbReference type="PANTHER" id="PTHR42794:SF2">
    <property type="entry name" value="ABC TRANSPORTER ATP-BINDING PROTEIN"/>
    <property type="match status" value="1"/>
</dbReference>
<keyword evidence="2" id="KW-0547">Nucleotide-binding</keyword>
<dbReference type="Pfam" id="PF00005">
    <property type="entry name" value="ABC_tran"/>
    <property type="match status" value="1"/>
</dbReference>
<gene>
    <name evidence="5" type="ORF">SacxiDRAFT_4274</name>
</gene>
<evidence type="ECO:0000256" key="3">
    <source>
        <dbReference type="ARBA" id="ARBA00022840"/>
    </source>
</evidence>
<dbReference type="Proteomes" id="UP000004691">
    <property type="component" value="Unassembled WGS sequence"/>
</dbReference>
<reference evidence="5 6" key="1">
    <citation type="submission" date="2012-01" db="EMBL/GenBank/DDBJ databases">
        <title>Improved High-Quality Draft sequence of Saccharomonospora xinjiangensis XJ-54.</title>
        <authorList>
            <consortium name="US DOE Joint Genome Institute"/>
            <person name="Lucas S."/>
            <person name="Han J."/>
            <person name="Lapidus A."/>
            <person name="Cheng J.-F."/>
            <person name="Goodwin L."/>
            <person name="Pitluck S."/>
            <person name="Peters L."/>
            <person name="Mikhailova N."/>
            <person name="Teshima H."/>
            <person name="Detter J.C."/>
            <person name="Han C."/>
            <person name="Tapia R."/>
            <person name="Land M."/>
            <person name="Hauser L."/>
            <person name="Kyrpides N."/>
            <person name="Ivanova N."/>
            <person name="Pagani I."/>
            <person name="Brambilla E.-M."/>
            <person name="Klenk H.-P."/>
            <person name="Woyke T."/>
        </authorList>
    </citation>
    <scope>NUCLEOTIDE SEQUENCE [LARGE SCALE GENOMIC DNA]</scope>
    <source>
        <strain evidence="5 6">XJ-54</strain>
    </source>
</reference>
<dbReference type="SUPFAM" id="SSF52540">
    <property type="entry name" value="P-loop containing nucleoside triphosphate hydrolases"/>
    <property type="match status" value="1"/>
</dbReference>
<dbReference type="CDD" id="cd03214">
    <property type="entry name" value="ABC_Iron-Siderophores_B12_Hemin"/>
    <property type="match status" value="1"/>
</dbReference>